<dbReference type="PROSITE" id="PS51674">
    <property type="entry name" value="4FE4S_WBL"/>
    <property type="match status" value="1"/>
</dbReference>
<reference evidence="2 3" key="1">
    <citation type="submission" date="2015-07" db="EMBL/GenBank/DDBJ databases">
        <authorList>
            <person name="Noorani M."/>
        </authorList>
    </citation>
    <scope>NUCLEOTIDE SEQUENCE [LARGE SCALE GENOMIC DNA]</scope>
    <source>
        <strain evidence="2 3">NRRL B-24567</strain>
    </source>
</reference>
<protein>
    <recommendedName>
        <fullName evidence="1">4Fe-4S Wbl-type domain-containing protein</fullName>
    </recommendedName>
</protein>
<dbReference type="Proteomes" id="UP000037773">
    <property type="component" value="Unassembled WGS sequence"/>
</dbReference>
<evidence type="ECO:0000313" key="3">
    <source>
        <dbReference type="Proteomes" id="UP000037773"/>
    </source>
</evidence>
<proteinExistence type="predicted"/>
<dbReference type="Pfam" id="PF02467">
    <property type="entry name" value="Whib"/>
    <property type="match status" value="1"/>
</dbReference>
<evidence type="ECO:0000259" key="1">
    <source>
        <dbReference type="PROSITE" id="PS51674"/>
    </source>
</evidence>
<dbReference type="InterPro" id="IPR034768">
    <property type="entry name" value="4FE4S_WBL"/>
</dbReference>
<organism evidence="2 3">
    <name type="scientific">Streptomyces caelestis</name>
    <dbReference type="NCBI Taxonomy" id="36816"/>
    <lineage>
        <taxon>Bacteria</taxon>
        <taxon>Bacillati</taxon>
        <taxon>Actinomycetota</taxon>
        <taxon>Actinomycetes</taxon>
        <taxon>Kitasatosporales</taxon>
        <taxon>Streptomycetaceae</taxon>
        <taxon>Streptomyces</taxon>
    </lineage>
</organism>
<feature type="domain" description="4Fe-4S Wbl-type" evidence="1">
    <location>
        <begin position="67"/>
        <end position="134"/>
    </location>
</feature>
<dbReference type="PATRIC" id="fig|36816.3.peg.309"/>
<gene>
    <name evidence="2" type="ORF">ADK41_01415</name>
</gene>
<accession>A0A0M9XB76</accession>
<evidence type="ECO:0000313" key="2">
    <source>
        <dbReference type="EMBL" id="KOT46844.1"/>
    </source>
</evidence>
<dbReference type="EMBL" id="LGCN01000001">
    <property type="protein sequence ID" value="KOT46844.1"/>
    <property type="molecule type" value="Genomic_DNA"/>
</dbReference>
<comment type="caution">
    <text evidence="2">The sequence shown here is derived from an EMBL/GenBank/DDBJ whole genome shotgun (WGS) entry which is preliminary data.</text>
</comment>
<dbReference type="AlphaFoldDB" id="A0A0M9XB76"/>
<keyword evidence="3" id="KW-1185">Reference proteome</keyword>
<sequence length="215" mass="23957">MNTMMAAHPPTSRPNPGSAEASIAQFVASTGPLDSLVASGFLDRQDGHYVAQELRTPQLRQAMKYSVCLTAEPDIGHFYQEDGEPDTDWRRRRAQTVRDHCSVCPVRAACAELALREGDTVGIRGGLSPEKLKRRLVMERDRLDQALAEDQHAAQQQQARIAAAREVQRLAGQYLGTSGKREKRLENMENIREATRRRDELVAAHRRSAGWTVAA</sequence>
<name>A0A0M9XB76_9ACTN</name>
<dbReference type="OrthoDB" id="4298954at2"/>